<dbReference type="GO" id="GO:0016746">
    <property type="term" value="F:acyltransferase activity"/>
    <property type="evidence" value="ECO:0007669"/>
    <property type="project" value="InterPro"/>
</dbReference>
<dbReference type="InterPro" id="IPR004869">
    <property type="entry name" value="MMPL_dom"/>
</dbReference>
<sequence length="1231" mass="139334">MGSFLYRFYEYVAKKRLLSGIGLLALFLILLFFAFKIEFEEDITKLIPSNSKTEEVQKVLKSVNFSDKIIVNIVRQPGAPIEELTKYANDFLDSISKKSSSHIKKIQGKIDDSDLGNTLGFVYDNAPLLLDREDYNTISKKLDKDSIAKMTQKNYRTLISPSGIVAKEMILKDPLGISFIALKKLSRLGIGDQFTLKDGFLLSKDLQNILLFITPTHPSSETVENTKFVTELYETQNQLDQLYKDRVKSEYYGATLIAVANAQQIKKDIRLTVTIALSILMGILILFYRKLTIPIILFTPTLFGAILSVAILYLTRGKISAISLGIGSVLLGVTLDYSLHILTQIRNNPSVKTLYSDVAQPVIMSSITTALAFLCLLFLDSQALQDLGIFAAVSVIGSCIFALLFIPHVYRNTDTLKVKYTLLDKIASYNLHKNRWSIAILVGLLIASIFFHDKVIFNKDIAKLNYEPTALVQARERLDALTNLSSKSIYLAVYGDDSEKVLQTNNTISYALDSLRNNGEILSFSSIGNLVLSKEKQQEKIELWKEFWNKDIIENTKNNLVETGTELGFKPNSFDKFYLFLNKDFRQLNIVDYRSAAALPVDDYMVTDNNFTTVTSLIKLKEDNGEKVKEIFRAYPKTLVIDRQEMNEMFLGNLKNDFNKLIGYSLGIVVLILFFFFRSFSLVLVTSIPILLTWWLTIGIMGMFHIEFNIFNIIISTFIFGLGIDYSIFITTGLLKEYGKGEEVLSTHRTSILLSAITTVLGIGVLIFAKHPALHSISLVSLIGILSAVFVAFAIQPLLFLLFIGSKEKRPISFRLLVHSVLSFGYYGSGGLFLSIWSVTFMKILPFKKKVKMKWFHRTISKFMKSVLYTNPFVSKKIINQSGEDFDKPAIIIANHTSFLDILAVGMLHPKIIYLVNDWVYKSPIFGKAVQLAGFYPVSEGIDNGLEHLRNKVAQGYSLMAFPEGTRSRTNKIRRFHKGAFYLAEKFNLDIVPVLIHGNSEVLPKGSFVIKNGSITVKILDRISPEQLDYGKTYRERNKKIAAHFRSEFQTLRNEVEGDTYFIRTILEDYRYKGDTIYRTVKKDLKNNCKIYAQISKRIGSSDSIIHLSKDFGQLDFLLSLNAVDRKIFAYLADEEIRPIVKNSFISQQIAKLTLSETIEEAMAMPADIMIIDLEIQDLHSLAPTINNNIRLLILVKDGAKLLERIILSTGFKNVLENENLIILEKNMGLE</sequence>
<dbReference type="AlphaFoldDB" id="A0A1X7I7Q8"/>
<dbReference type="InterPro" id="IPR002123">
    <property type="entry name" value="Plipid/glycerol_acylTrfase"/>
</dbReference>
<feature type="transmembrane region" description="Helical" evidence="6">
    <location>
        <begin position="824"/>
        <end position="845"/>
    </location>
</feature>
<feature type="transmembrane region" description="Helical" evidence="6">
    <location>
        <begin position="362"/>
        <end position="380"/>
    </location>
</feature>
<keyword evidence="4 6" id="KW-1133">Transmembrane helix</keyword>
<keyword evidence="5 6" id="KW-0472">Membrane</keyword>
<protein>
    <recommendedName>
        <fullName evidence="7">Phospholipid/glycerol acyltransferase domain-containing protein</fullName>
    </recommendedName>
</protein>
<dbReference type="Pfam" id="PF03176">
    <property type="entry name" value="MMPL"/>
    <property type="match status" value="2"/>
</dbReference>
<feature type="transmembrane region" description="Helical" evidence="6">
    <location>
        <begin position="661"/>
        <end position="677"/>
    </location>
</feature>
<dbReference type="Proteomes" id="UP000193420">
    <property type="component" value="Unassembled WGS sequence"/>
</dbReference>
<feature type="transmembrane region" description="Helical" evidence="6">
    <location>
        <begin position="295"/>
        <end position="314"/>
    </location>
</feature>
<evidence type="ECO:0000256" key="2">
    <source>
        <dbReference type="ARBA" id="ARBA00022475"/>
    </source>
</evidence>
<name>A0A1X7I7Q8_9FLAO</name>
<feature type="transmembrane region" description="Helical" evidence="6">
    <location>
        <begin position="387"/>
        <end position="410"/>
    </location>
</feature>
<dbReference type="SMART" id="SM00563">
    <property type="entry name" value="PlsC"/>
    <property type="match status" value="1"/>
</dbReference>
<feature type="transmembrane region" description="Helical" evidence="6">
    <location>
        <begin position="271"/>
        <end position="289"/>
    </location>
</feature>
<evidence type="ECO:0000313" key="9">
    <source>
        <dbReference type="Proteomes" id="UP000193420"/>
    </source>
</evidence>
<dbReference type="InterPro" id="IPR050545">
    <property type="entry name" value="Mycobact_MmpL"/>
</dbReference>
<evidence type="ECO:0000259" key="7">
    <source>
        <dbReference type="SMART" id="SM00563"/>
    </source>
</evidence>
<dbReference type="STRING" id="188872.SAMN03080602_00496"/>
<feature type="domain" description="Phospholipid/glycerol acyltransferase" evidence="7">
    <location>
        <begin position="890"/>
        <end position="999"/>
    </location>
</feature>
<dbReference type="EMBL" id="FXAO01000001">
    <property type="protein sequence ID" value="SMG10183.1"/>
    <property type="molecule type" value="Genomic_DNA"/>
</dbReference>
<dbReference type="OrthoDB" id="9803035at2"/>
<dbReference type="SUPFAM" id="SSF69593">
    <property type="entry name" value="Glycerol-3-phosphate (1)-acyltransferase"/>
    <property type="match status" value="1"/>
</dbReference>
<feature type="transmembrane region" description="Helical" evidence="6">
    <location>
        <begin position="17"/>
        <end position="35"/>
    </location>
</feature>
<proteinExistence type="predicted"/>
<dbReference type="PANTHER" id="PTHR33406:SF13">
    <property type="entry name" value="MEMBRANE PROTEIN YDFJ"/>
    <property type="match status" value="1"/>
</dbReference>
<evidence type="ECO:0000313" key="8">
    <source>
        <dbReference type="EMBL" id="SMG10183.1"/>
    </source>
</evidence>
<evidence type="ECO:0000256" key="6">
    <source>
        <dbReference type="SAM" id="Phobius"/>
    </source>
</evidence>
<feature type="transmembrane region" description="Helical" evidence="6">
    <location>
        <begin position="750"/>
        <end position="769"/>
    </location>
</feature>
<dbReference type="CDD" id="cd07989">
    <property type="entry name" value="LPLAT_AGPAT-like"/>
    <property type="match status" value="1"/>
</dbReference>
<keyword evidence="3 6" id="KW-0812">Transmembrane</keyword>
<accession>A0A1X7I7Q8</accession>
<dbReference type="GO" id="GO:0005886">
    <property type="term" value="C:plasma membrane"/>
    <property type="evidence" value="ECO:0007669"/>
    <property type="project" value="UniProtKB-SubCell"/>
</dbReference>
<feature type="transmembrane region" description="Helical" evidence="6">
    <location>
        <begin position="781"/>
        <end position="804"/>
    </location>
</feature>
<evidence type="ECO:0000256" key="5">
    <source>
        <dbReference type="ARBA" id="ARBA00023136"/>
    </source>
</evidence>
<keyword evidence="9" id="KW-1185">Reference proteome</keyword>
<keyword evidence="2" id="KW-1003">Cell membrane</keyword>
<reference evidence="9" key="1">
    <citation type="submission" date="2017-04" db="EMBL/GenBank/DDBJ databases">
        <authorList>
            <person name="Varghese N."/>
            <person name="Submissions S."/>
        </authorList>
    </citation>
    <scope>NUCLEOTIDE SEQUENCE [LARGE SCALE GENOMIC DNA]</scope>
    <source>
        <strain evidence="9">DSM 19835</strain>
    </source>
</reference>
<dbReference type="PANTHER" id="PTHR33406">
    <property type="entry name" value="MEMBRANE PROTEIN MJ1562-RELATED"/>
    <property type="match status" value="1"/>
</dbReference>
<evidence type="ECO:0000256" key="1">
    <source>
        <dbReference type="ARBA" id="ARBA00004651"/>
    </source>
</evidence>
<feature type="transmembrane region" description="Helical" evidence="6">
    <location>
        <begin position="321"/>
        <end position="342"/>
    </location>
</feature>
<dbReference type="SUPFAM" id="SSF82866">
    <property type="entry name" value="Multidrug efflux transporter AcrB transmembrane domain"/>
    <property type="match status" value="2"/>
</dbReference>
<evidence type="ECO:0000256" key="3">
    <source>
        <dbReference type="ARBA" id="ARBA00022692"/>
    </source>
</evidence>
<gene>
    <name evidence="8" type="ORF">SAMN03080602_00496</name>
</gene>
<organism evidence="8 9">
    <name type="scientific">Arenibacter troitsensis</name>
    <dbReference type="NCBI Taxonomy" id="188872"/>
    <lineage>
        <taxon>Bacteria</taxon>
        <taxon>Pseudomonadati</taxon>
        <taxon>Bacteroidota</taxon>
        <taxon>Flavobacteriia</taxon>
        <taxon>Flavobacteriales</taxon>
        <taxon>Flavobacteriaceae</taxon>
        <taxon>Arenibacter</taxon>
    </lineage>
</organism>
<feature type="transmembrane region" description="Helical" evidence="6">
    <location>
        <begin position="711"/>
        <end position="730"/>
    </location>
</feature>
<evidence type="ECO:0000256" key="4">
    <source>
        <dbReference type="ARBA" id="ARBA00022989"/>
    </source>
</evidence>
<feature type="transmembrane region" description="Helical" evidence="6">
    <location>
        <begin position="436"/>
        <end position="457"/>
    </location>
</feature>
<dbReference type="RefSeq" id="WP_085495823.1">
    <property type="nucleotide sequence ID" value="NZ_FXAO01000001.1"/>
</dbReference>
<comment type="subcellular location">
    <subcellularLocation>
        <location evidence="1">Cell membrane</location>
        <topology evidence="1">Multi-pass membrane protein</topology>
    </subcellularLocation>
</comment>
<dbReference type="Gene3D" id="1.20.1640.10">
    <property type="entry name" value="Multidrug efflux transporter AcrB transmembrane domain"/>
    <property type="match status" value="2"/>
</dbReference>
<dbReference type="Pfam" id="PF01553">
    <property type="entry name" value="Acyltransferase"/>
    <property type="match status" value="1"/>
</dbReference>